<dbReference type="PANTHER" id="PTHR31631">
    <property type="entry name" value="PROTEIN NETWORKED 2D"/>
    <property type="match status" value="1"/>
</dbReference>
<dbReference type="PROSITE" id="PS51017">
    <property type="entry name" value="CCT"/>
    <property type="match status" value="1"/>
</dbReference>
<dbReference type="InterPro" id="IPR056889">
    <property type="entry name" value="NET2A-D/KIP1-like_C"/>
</dbReference>
<comment type="subcellular location">
    <subcellularLocation>
        <location evidence="1 4">Nucleus</location>
    </subcellularLocation>
</comment>
<feature type="coiled-coil region" evidence="5">
    <location>
        <begin position="167"/>
        <end position="194"/>
    </location>
</feature>
<name>A0AAD8U4D6_LOLMU</name>
<dbReference type="AlphaFoldDB" id="A0AAD8U4D6"/>
<dbReference type="Pfam" id="PF24918">
    <property type="entry name" value="NET2A_C"/>
    <property type="match status" value="1"/>
</dbReference>
<reference evidence="9" key="1">
    <citation type="submission" date="2023-07" db="EMBL/GenBank/DDBJ databases">
        <title>A chromosome-level genome assembly of Lolium multiflorum.</title>
        <authorList>
            <person name="Chen Y."/>
            <person name="Copetti D."/>
            <person name="Kolliker R."/>
            <person name="Studer B."/>
        </authorList>
    </citation>
    <scope>NUCLEOTIDE SEQUENCE</scope>
    <source>
        <strain evidence="9">02402/16</strain>
        <tissue evidence="9">Leaf</tissue>
    </source>
</reference>
<dbReference type="PROSITE" id="PS51774">
    <property type="entry name" value="NAB"/>
    <property type="match status" value="1"/>
</dbReference>
<feature type="domain" description="NAB" evidence="8">
    <location>
        <begin position="10"/>
        <end position="90"/>
    </location>
</feature>
<keyword evidence="3 4" id="KW-0539">Nucleus</keyword>
<dbReference type="Pfam" id="PF25014">
    <property type="entry name" value="NET2A"/>
    <property type="match status" value="1"/>
</dbReference>
<proteinExistence type="predicted"/>
<dbReference type="GO" id="GO:0003779">
    <property type="term" value="F:actin binding"/>
    <property type="evidence" value="ECO:0007669"/>
    <property type="project" value="InterPro"/>
</dbReference>
<dbReference type="GO" id="GO:0005634">
    <property type="term" value="C:nucleus"/>
    <property type="evidence" value="ECO:0007669"/>
    <property type="project" value="UniProtKB-SubCell"/>
</dbReference>
<keyword evidence="10" id="KW-1185">Reference proteome</keyword>
<evidence type="ECO:0000256" key="1">
    <source>
        <dbReference type="ARBA" id="ARBA00004123"/>
    </source>
</evidence>
<evidence type="ECO:0008006" key="11">
    <source>
        <dbReference type="Google" id="ProtNLM"/>
    </source>
</evidence>
<accession>A0AAD8U4D6</accession>
<evidence type="ECO:0000313" key="9">
    <source>
        <dbReference type="EMBL" id="KAK1697539.1"/>
    </source>
</evidence>
<evidence type="ECO:0000256" key="3">
    <source>
        <dbReference type="ARBA" id="ARBA00023242"/>
    </source>
</evidence>
<dbReference type="InterPro" id="IPR010402">
    <property type="entry name" value="CCT_domain"/>
</dbReference>
<dbReference type="PANTHER" id="PTHR31631:SF1">
    <property type="entry name" value="OS05G0466200 PROTEIN"/>
    <property type="match status" value="1"/>
</dbReference>
<dbReference type="InterPro" id="IPR011684">
    <property type="entry name" value="NAB"/>
</dbReference>
<feature type="coiled-coil region" evidence="5">
    <location>
        <begin position="343"/>
        <end position="405"/>
    </location>
</feature>
<evidence type="ECO:0000313" key="10">
    <source>
        <dbReference type="Proteomes" id="UP001231189"/>
    </source>
</evidence>
<feature type="domain" description="CCT" evidence="7">
    <location>
        <begin position="1096"/>
        <end position="1138"/>
    </location>
</feature>
<dbReference type="EMBL" id="JAUUTY010000001">
    <property type="protein sequence ID" value="KAK1697539.1"/>
    <property type="molecule type" value="Genomic_DNA"/>
</dbReference>
<evidence type="ECO:0000256" key="6">
    <source>
        <dbReference type="SAM" id="MobiDB-lite"/>
    </source>
</evidence>
<sequence>MLQRAASNAYSWWWASHIRTSQSKWLDATLHEMEDRVKLMIKLIGADADSFGKKAELYFRSRPELISNVEEMFKSYQALADRYDRISSELHKANHTIATVFPDHVQFAMQEGDAEGMPKAITSIDLINYKFPALEGLPMGSRVTSRGSSPVPKRTQTHRRVASHMNKDRAMEEIDKLQKQILVLQTEKEFLKTSYDSALGKYLDIERHVAELQDEVCSLQDTFSTGSDIEDNEARALMAARAILSCEHTLVNLQHQQKRSSEEAKTEFQRFNEAKEKLKTFKDECGQPQAQKDGPDYLDTGLAQVLSPVEGSHDSVQSEVKLDLQEICQKVKKVIELHPEASVAEIAEKVDRLVEKVINLELATTSQNAQIDRMKSEIDDFHKRLRALEEEKAALVADSSKLADRLKKVEGVLQIVQQIGRSIQNGSANISKELTEACSELAEFVETLHSPKYVGDSSEKGLEGPVVQERLVSTGSEGEDNILSEDYASVLQSYKDTEQQLSEIENKNHKYHVEAMSELNELRSANTTKDEEIHSLRRMLSSLQRKVNAPVLEGVSDETSKISTTPTTEDKETAEIDDYIKQCQVEEPPAYAVGEEKFRAEIDKVLEQNMDFWLRFSTSYHQIRHFQTAFDRLKAEMVKLTDAHEQGGADGIPTNHQVAKLESAVLEKKFRDLNTDLQVWMEKNVLLKGEVENRFSSLCSIQEDISKITILDKSDDEHFTLIQAAKFQGEVLNMKQENNKIAKELEAGLDHVRGLQVEVGRVLLKLRENLELSIARSNRAQQNFRALSTKAGVPLRTFLFGAKPKKPSLFSCMGPGMHKQYEKKGITSVPILLKLATVQHIQHIKFKIRAPAHPHLSNRSTPTQKQSKTPTAKVLANNWSKSNTQGPKLMVNALEVEKEGFEFRSIASITSVIELQAMFNPSSSPAPTYSDLSMHHAVDFSSDLHTAPTEIPRSNGFFHGNGGLFSPVGVAASAPPPCNSSLSSYYMNRSASSHSFPLYPQFPDPLNSNAAFSCPSLSAFQLPLPPVSSSPSSSSGDFLEFSSSGTIRRVLSTGDLQGKSFPLPSPMPPRFPGDNCSQEAGEPFSEKVGRYSAEERKERIERYRSKRQQRNFQKKITYACRKTLADSRPRVQGRFARNAETEGDVATDMETEASDISYEYSSCNALSGSNCYDSQSQCGETGGDSMVFDDNKWWWWATPVAPNRQQPLQQNVGFDIVDDEDQLWASLADMCSGT</sequence>
<evidence type="ECO:0000259" key="7">
    <source>
        <dbReference type="PROSITE" id="PS51017"/>
    </source>
</evidence>
<gene>
    <name evidence="9" type="ORF">QYE76_014236</name>
</gene>
<evidence type="ECO:0000256" key="2">
    <source>
        <dbReference type="ARBA" id="ARBA00023054"/>
    </source>
</evidence>
<feature type="coiled-coil region" evidence="5">
    <location>
        <begin position="487"/>
        <end position="514"/>
    </location>
</feature>
<dbReference type="Pfam" id="PF07765">
    <property type="entry name" value="KIP1"/>
    <property type="match status" value="1"/>
</dbReference>
<evidence type="ECO:0000256" key="4">
    <source>
        <dbReference type="PROSITE-ProRule" id="PRU00357"/>
    </source>
</evidence>
<feature type="region of interest" description="Disordered" evidence="6">
    <location>
        <begin position="141"/>
        <end position="165"/>
    </location>
</feature>
<evidence type="ECO:0000259" key="8">
    <source>
        <dbReference type="PROSITE" id="PS51774"/>
    </source>
</evidence>
<dbReference type="InterPro" id="IPR056888">
    <property type="entry name" value="NET2A-D/KIP1-like_dom"/>
</dbReference>
<comment type="caution">
    <text evidence="9">The sequence shown here is derived from an EMBL/GenBank/DDBJ whole genome shotgun (WGS) entry which is preliminary data.</text>
</comment>
<keyword evidence="2 5" id="KW-0175">Coiled coil</keyword>
<evidence type="ECO:0000256" key="5">
    <source>
        <dbReference type="SAM" id="Coils"/>
    </source>
</evidence>
<protein>
    <recommendedName>
        <fullName evidence="11">NAB domain-containing protein</fullName>
    </recommendedName>
</protein>
<dbReference type="Proteomes" id="UP001231189">
    <property type="component" value="Unassembled WGS sequence"/>
</dbReference>
<organism evidence="9 10">
    <name type="scientific">Lolium multiflorum</name>
    <name type="common">Italian ryegrass</name>
    <name type="synonym">Lolium perenne subsp. multiflorum</name>
    <dbReference type="NCBI Taxonomy" id="4521"/>
    <lineage>
        <taxon>Eukaryota</taxon>
        <taxon>Viridiplantae</taxon>
        <taxon>Streptophyta</taxon>
        <taxon>Embryophyta</taxon>
        <taxon>Tracheophyta</taxon>
        <taxon>Spermatophyta</taxon>
        <taxon>Magnoliopsida</taxon>
        <taxon>Liliopsida</taxon>
        <taxon>Poales</taxon>
        <taxon>Poaceae</taxon>
        <taxon>BOP clade</taxon>
        <taxon>Pooideae</taxon>
        <taxon>Poodae</taxon>
        <taxon>Poeae</taxon>
        <taxon>Poeae Chloroplast Group 2 (Poeae type)</taxon>
        <taxon>Loliodinae</taxon>
        <taxon>Loliinae</taxon>
        <taxon>Lolium</taxon>
    </lineage>
</organism>
<dbReference type="Pfam" id="PF06203">
    <property type="entry name" value="CCT"/>
    <property type="match status" value="1"/>
</dbReference>